<dbReference type="GO" id="GO:0016491">
    <property type="term" value="F:oxidoreductase activity"/>
    <property type="evidence" value="ECO:0007669"/>
    <property type="project" value="UniProtKB-KW"/>
</dbReference>
<dbReference type="InterPro" id="IPR050416">
    <property type="entry name" value="FAD-linked_Oxidoreductase"/>
</dbReference>
<protein>
    <submittedName>
        <fullName evidence="8">FAD-binding domain-containing protein</fullName>
    </submittedName>
</protein>
<evidence type="ECO:0000256" key="2">
    <source>
        <dbReference type="ARBA" id="ARBA00005466"/>
    </source>
</evidence>
<proteinExistence type="inferred from homology"/>
<evidence type="ECO:0000256" key="3">
    <source>
        <dbReference type="ARBA" id="ARBA00022630"/>
    </source>
</evidence>
<dbReference type="PANTHER" id="PTHR42973:SF39">
    <property type="entry name" value="FAD-BINDING PCMH-TYPE DOMAIN-CONTAINING PROTEIN"/>
    <property type="match status" value="1"/>
</dbReference>
<comment type="similarity">
    <text evidence="2">Belongs to the oxygen-dependent FAD-linked oxidoreductase family.</text>
</comment>
<keyword evidence="4" id="KW-0274">FAD</keyword>
<gene>
    <name evidence="8" type="ORF">B0H16DRAFT_1688653</name>
</gene>
<name>A0AAD7JBR6_9AGAR</name>
<keyword evidence="3" id="KW-0285">Flavoprotein</keyword>
<dbReference type="InterPro" id="IPR006093">
    <property type="entry name" value="Oxy_OxRdtase_FAD_BS"/>
</dbReference>
<evidence type="ECO:0000256" key="4">
    <source>
        <dbReference type="ARBA" id="ARBA00022827"/>
    </source>
</evidence>
<evidence type="ECO:0000256" key="5">
    <source>
        <dbReference type="ARBA" id="ARBA00023002"/>
    </source>
</evidence>
<keyword evidence="5" id="KW-0560">Oxidoreductase</keyword>
<organism evidence="8 9">
    <name type="scientific">Mycena metata</name>
    <dbReference type="NCBI Taxonomy" id="1033252"/>
    <lineage>
        <taxon>Eukaryota</taxon>
        <taxon>Fungi</taxon>
        <taxon>Dikarya</taxon>
        <taxon>Basidiomycota</taxon>
        <taxon>Agaricomycotina</taxon>
        <taxon>Agaricomycetes</taxon>
        <taxon>Agaricomycetidae</taxon>
        <taxon>Agaricales</taxon>
        <taxon>Marasmiineae</taxon>
        <taxon>Mycenaceae</taxon>
        <taxon>Mycena</taxon>
    </lineage>
</organism>
<feature type="signal peptide" evidence="6">
    <location>
        <begin position="1"/>
        <end position="18"/>
    </location>
</feature>
<evidence type="ECO:0000259" key="7">
    <source>
        <dbReference type="PROSITE" id="PS51387"/>
    </source>
</evidence>
<dbReference type="Proteomes" id="UP001215598">
    <property type="component" value="Unassembled WGS sequence"/>
</dbReference>
<dbReference type="GO" id="GO:0071949">
    <property type="term" value="F:FAD binding"/>
    <property type="evidence" value="ECO:0007669"/>
    <property type="project" value="InterPro"/>
</dbReference>
<dbReference type="InterPro" id="IPR016169">
    <property type="entry name" value="FAD-bd_PCMH_sub2"/>
</dbReference>
<reference evidence="8" key="1">
    <citation type="submission" date="2023-03" db="EMBL/GenBank/DDBJ databases">
        <title>Massive genome expansion in bonnet fungi (Mycena s.s.) driven by repeated elements and novel gene families across ecological guilds.</title>
        <authorList>
            <consortium name="Lawrence Berkeley National Laboratory"/>
            <person name="Harder C.B."/>
            <person name="Miyauchi S."/>
            <person name="Viragh M."/>
            <person name="Kuo A."/>
            <person name="Thoen E."/>
            <person name="Andreopoulos B."/>
            <person name="Lu D."/>
            <person name="Skrede I."/>
            <person name="Drula E."/>
            <person name="Henrissat B."/>
            <person name="Morin E."/>
            <person name="Kohler A."/>
            <person name="Barry K."/>
            <person name="LaButti K."/>
            <person name="Morin E."/>
            <person name="Salamov A."/>
            <person name="Lipzen A."/>
            <person name="Mereny Z."/>
            <person name="Hegedus B."/>
            <person name="Baldrian P."/>
            <person name="Stursova M."/>
            <person name="Weitz H."/>
            <person name="Taylor A."/>
            <person name="Grigoriev I.V."/>
            <person name="Nagy L.G."/>
            <person name="Martin F."/>
            <person name="Kauserud H."/>
        </authorList>
    </citation>
    <scope>NUCLEOTIDE SEQUENCE</scope>
    <source>
        <strain evidence="8">CBHHK182m</strain>
    </source>
</reference>
<dbReference type="AlphaFoldDB" id="A0AAD7JBR6"/>
<dbReference type="Pfam" id="PF01565">
    <property type="entry name" value="FAD_binding_4"/>
    <property type="match status" value="1"/>
</dbReference>
<dbReference type="Gene3D" id="3.30.465.10">
    <property type="match status" value="1"/>
</dbReference>
<feature type="chain" id="PRO_5042062028" evidence="6">
    <location>
        <begin position="19"/>
        <end position="475"/>
    </location>
</feature>
<dbReference type="PANTHER" id="PTHR42973">
    <property type="entry name" value="BINDING OXIDOREDUCTASE, PUTATIVE (AFU_ORTHOLOGUE AFUA_1G17690)-RELATED"/>
    <property type="match status" value="1"/>
</dbReference>
<accession>A0AAD7JBR6</accession>
<dbReference type="EMBL" id="JARKIB010000036">
    <property type="protein sequence ID" value="KAJ7761113.1"/>
    <property type="molecule type" value="Genomic_DNA"/>
</dbReference>
<dbReference type="InterPro" id="IPR036318">
    <property type="entry name" value="FAD-bd_PCMH-like_sf"/>
</dbReference>
<dbReference type="SUPFAM" id="SSF56176">
    <property type="entry name" value="FAD-binding/transporter-associated domain-like"/>
    <property type="match status" value="1"/>
</dbReference>
<comment type="caution">
    <text evidence="8">The sequence shown here is derived from an EMBL/GenBank/DDBJ whole genome shotgun (WGS) entry which is preliminary data.</text>
</comment>
<comment type="cofactor">
    <cofactor evidence="1">
        <name>FAD</name>
        <dbReference type="ChEBI" id="CHEBI:57692"/>
    </cofactor>
</comment>
<feature type="domain" description="FAD-binding PCMH-type" evidence="7">
    <location>
        <begin position="53"/>
        <end position="208"/>
    </location>
</feature>
<dbReference type="InterPro" id="IPR016167">
    <property type="entry name" value="FAD-bd_PCMH_sub1"/>
</dbReference>
<sequence length="475" mass="51333">MFIIFSLPLLFTLPLARANSSSLASCLSDNDLTVEGPENSTWATSTTPFNMRFHYVPNGIVYPTQTSDISKAVKCAVKFGLHVSALSGGHSYSASGYGSRNGALVLNFRDMSQVDYDASDETATIQPGARLGDVALELDKYGRALAHGFEIGGHAGFGGWGFASRIWGLLIDQLVAANIVLPNGTAAIRGAASSFGIISQYIFKTHEAPSSVVRYSLSFSNPDLSADKFTQLLNSYQSWGRTAPKELGMEANVFQGGRVVELGGYYMGSTADFKGIFNSLLRETGPPNDTYVQERSWIAALVEVNGGSPLSTKGQPDTHATFFAKSLVVPTASPLTNSSLSELAKSFAKTKIPSTLSWFIQFELWGGGDSVISSIPTTATAYPHRAHLWTIQFYAYSNTTWPSEGTIFVNGLVSTITDNTKGTKFGAYANYLDPTLTAWREKYYAGNYARLANLQEQIDPNGVFMKAQNIGALDF</sequence>
<keyword evidence="9" id="KW-1185">Reference proteome</keyword>
<dbReference type="Gene3D" id="3.40.462.20">
    <property type="match status" value="1"/>
</dbReference>
<dbReference type="InterPro" id="IPR012951">
    <property type="entry name" value="BBE"/>
</dbReference>
<evidence type="ECO:0000256" key="1">
    <source>
        <dbReference type="ARBA" id="ARBA00001974"/>
    </source>
</evidence>
<dbReference type="PROSITE" id="PS51387">
    <property type="entry name" value="FAD_PCMH"/>
    <property type="match status" value="1"/>
</dbReference>
<dbReference type="Gene3D" id="3.30.43.10">
    <property type="entry name" value="Uridine Diphospho-n-acetylenolpyruvylglucosamine Reductase, domain 2"/>
    <property type="match status" value="1"/>
</dbReference>
<dbReference type="PROSITE" id="PS00862">
    <property type="entry name" value="OX2_COVAL_FAD"/>
    <property type="match status" value="1"/>
</dbReference>
<evidence type="ECO:0000313" key="8">
    <source>
        <dbReference type="EMBL" id="KAJ7761113.1"/>
    </source>
</evidence>
<evidence type="ECO:0000256" key="6">
    <source>
        <dbReference type="SAM" id="SignalP"/>
    </source>
</evidence>
<dbReference type="InterPro" id="IPR016166">
    <property type="entry name" value="FAD-bd_PCMH"/>
</dbReference>
<keyword evidence="6" id="KW-0732">Signal</keyword>
<evidence type="ECO:0000313" key="9">
    <source>
        <dbReference type="Proteomes" id="UP001215598"/>
    </source>
</evidence>
<dbReference type="InterPro" id="IPR006094">
    <property type="entry name" value="Oxid_FAD_bind_N"/>
</dbReference>
<dbReference type="Pfam" id="PF08031">
    <property type="entry name" value="BBE"/>
    <property type="match status" value="1"/>
</dbReference>